<feature type="transmembrane region" description="Helical" evidence="1">
    <location>
        <begin position="59"/>
        <end position="77"/>
    </location>
</feature>
<proteinExistence type="predicted"/>
<name>A0A317QDF2_9ACTN</name>
<comment type="caution">
    <text evidence="2">The sequence shown here is derived from an EMBL/GenBank/DDBJ whole genome shotgun (WGS) entry which is preliminary data.</text>
</comment>
<accession>A0A317QDF2</accession>
<organism evidence="2 3">
    <name type="scientific">Geodermatophilus normandii</name>
    <dbReference type="NCBI Taxonomy" id="1137989"/>
    <lineage>
        <taxon>Bacteria</taxon>
        <taxon>Bacillati</taxon>
        <taxon>Actinomycetota</taxon>
        <taxon>Actinomycetes</taxon>
        <taxon>Geodermatophilales</taxon>
        <taxon>Geodermatophilaceae</taxon>
        <taxon>Geodermatophilus</taxon>
    </lineage>
</organism>
<feature type="transmembrane region" description="Helical" evidence="1">
    <location>
        <begin position="113"/>
        <end position="134"/>
    </location>
</feature>
<evidence type="ECO:0000256" key="1">
    <source>
        <dbReference type="SAM" id="Phobius"/>
    </source>
</evidence>
<feature type="transmembrane region" description="Helical" evidence="1">
    <location>
        <begin position="216"/>
        <end position="239"/>
    </location>
</feature>
<keyword evidence="1" id="KW-1133">Transmembrane helix</keyword>
<feature type="transmembrane region" description="Helical" evidence="1">
    <location>
        <begin position="251"/>
        <end position="272"/>
    </location>
</feature>
<feature type="transmembrane region" description="Helical" evidence="1">
    <location>
        <begin position="170"/>
        <end position="196"/>
    </location>
</feature>
<dbReference type="EMBL" id="QGTX01000001">
    <property type="protein sequence ID" value="PWW21059.1"/>
    <property type="molecule type" value="Genomic_DNA"/>
</dbReference>
<dbReference type="AlphaFoldDB" id="A0A317QDF2"/>
<sequence length="362" mass="38339">MTVAVRRMVVLGMGAQAHLSAASFPEAVSQAHELSTGPVSHRIVEIPAAAIPEDEDRRFGFVAMFAALVVGGTLGFLSSSAVTWSALAVLCVAVLAYATAARLPADGTRADRVLAAVLAVVFAWLAFLGVRRLAETSHNAVTYIVVSIAVLVLCVGIVTEWRVRRFSDHLAWAAPLALSLVGGSTLALGVLGYQLLEERLALPSGSVAHDTFDHVIAGLPFAAVAVVFFLVMVGSMGLVRRYAGAIPLGPGSLVLTVFLAGSVALSATISWAPSVADRFRREGAEGSYFPFYGLRADPVCVTFPSEATLTVEGGGVQTDTLWLLLGESDSRYLLWQRDEGYRRVPVDQVTVVVGDDRLDDCP</sequence>
<protein>
    <submittedName>
        <fullName evidence="2">Uncharacterized protein</fullName>
    </submittedName>
</protein>
<gene>
    <name evidence="2" type="ORF">JD79_00186</name>
</gene>
<evidence type="ECO:0000313" key="3">
    <source>
        <dbReference type="Proteomes" id="UP000246661"/>
    </source>
</evidence>
<dbReference type="Proteomes" id="UP000246661">
    <property type="component" value="Unassembled WGS sequence"/>
</dbReference>
<keyword evidence="1" id="KW-0472">Membrane</keyword>
<feature type="transmembrane region" description="Helical" evidence="1">
    <location>
        <begin position="140"/>
        <end position="158"/>
    </location>
</feature>
<evidence type="ECO:0000313" key="2">
    <source>
        <dbReference type="EMBL" id="PWW21059.1"/>
    </source>
</evidence>
<keyword evidence="3" id="KW-1185">Reference proteome</keyword>
<reference evidence="3" key="1">
    <citation type="submission" date="2018-05" db="EMBL/GenBank/DDBJ databases">
        <authorList>
            <person name="Klenk H.-P."/>
            <person name="Huntemann M."/>
            <person name="Clum A."/>
            <person name="Pillay M."/>
            <person name="Palaniappan K."/>
            <person name="Varghese N."/>
            <person name="Mikhailova N."/>
            <person name="Stamatis D."/>
            <person name="Reddy T."/>
            <person name="Daum C."/>
            <person name="Shapiro N."/>
            <person name="Ivanova N."/>
            <person name="Kyrpides N."/>
            <person name="Woyke T."/>
        </authorList>
    </citation>
    <scope>NUCLEOTIDE SEQUENCE [LARGE SCALE GENOMIC DNA]</scope>
    <source>
        <strain evidence="3">DSM 45417</strain>
    </source>
</reference>
<keyword evidence="1" id="KW-0812">Transmembrane</keyword>
<feature type="transmembrane region" description="Helical" evidence="1">
    <location>
        <begin position="83"/>
        <end position="101"/>
    </location>
</feature>